<keyword evidence="4 7" id="KW-1133">Transmembrane helix</keyword>
<feature type="region of interest" description="Disordered" evidence="6">
    <location>
        <begin position="213"/>
        <end position="237"/>
    </location>
</feature>
<organism evidence="9">
    <name type="scientific">marine metagenome</name>
    <dbReference type="NCBI Taxonomy" id="408172"/>
    <lineage>
        <taxon>unclassified sequences</taxon>
        <taxon>metagenomes</taxon>
        <taxon>ecological metagenomes</taxon>
    </lineage>
</organism>
<feature type="transmembrane region" description="Helical" evidence="7">
    <location>
        <begin position="21"/>
        <end position="39"/>
    </location>
</feature>
<gene>
    <name evidence="9" type="ORF">METZ01_LOCUS185408</name>
</gene>
<dbReference type="InterPro" id="IPR020846">
    <property type="entry name" value="MFS_dom"/>
</dbReference>
<proteinExistence type="predicted"/>
<evidence type="ECO:0000256" key="6">
    <source>
        <dbReference type="SAM" id="MobiDB-lite"/>
    </source>
</evidence>
<feature type="transmembrane region" description="Helical" evidence="7">
    <location>
        <begin position="254"/>
        <end position="276"/>
    </location>
</feature>
<feature type="compositionally biased region" description="Low complexity" evidence="6">
    <location>
        <begin position="224"/>
        <end position="235"/>
    </location>
</feature>
<evidence type="ECO:0000256" key="7">
    <source>
        <dbReference type="SAM" id="Phobius"/>
    </source>
</evidence>
<evidence type="ECO:0000313" key="9">
    <source>
        <dbReference type="EMBL" id="SVB32554.1"/>
    </source>
</evidence>
<evidence type="ECO:0000259" key="8">
    <source>
        <dbReference type="PROSITE" id="PS50850"/>
    </source>
</evidence>
<comment type="subcellular location">
    <subcellularLocation>
        <location evidence="1">Membrane</location>
        <topology evidence="1">Multi-pass membrane protein</topology>
    </subcellularLocation>
</comment>
<dbReference type="PANTHER" id="PTHR43385">
    <property type="entry name" value="RIBOFLAVIN TRANSPORTER RIBJ"/>
    <property type="match status" value="1"/>
</dbReference>
<feature type="transmembrane region" description="Helical" evidence="7">
    <location>
        <begin position="119"/>
        <end position="139"/>
    </location>
</feature>
<dbReference type="Pfam" id="PF07690">
    <property type="entry name" value="MFS_1"/>
    <property type="match status" value="1"/>
</dbReference>
<accession>A0A382D3D3</accession>
<feature type="transmembrane region" description="Helical" evidence="7">
    <location>
        <begin position="59"/>
        <end position="82"/>
    </location>
</feature>
<feature type="transmembrane region" description="Helical" evidence="7">
    <location>
        <begin position="94"/>
        <end position="113"/>
    </location>
</feature>
<feature type="transmembrane region" description="Helical" evidence="7">
    <location>
        <begin position="406"/>
        <end position="427"/>
    </location>
</feature>
<dbReference type="PROSITE" id="PS50850">
    <property type="entry name" value="MFS"/>
    <property type="match status" value="1"/>
</dbReference>
<dbReference type="GO" id="GO:0022857">
    <property type="term" value="F:transmembrane transporter activity"/>
    <property type="evidence" value="ECO:0007669"/>
    <property type="project" value="InterPro"/>
</dbReference>
<dbReference type="Gene3D" id="1.20.1250.20">
    <property type="entry name" value="MFS general substrate transporter like domains"/>
    <property type="match status" value="2"/>
</dbReference>
<dbReference type="InterPro" id="IPR011701">
    <property type="entry name" value="MFS"/>
</dbReference>
<dbReference type="AlphaFoldDB" id="A0A382D3D3"/>
<feature type="transmembrane region" description="Helical" evidence="7">
    <location>
        <begin position="288"/>
        <end position="307"/>
    </location>
</feature>
<feature type="transmembrane region" description="Helical" evidence="7">
    <location>
        <begin position="185"/>
        <end position="204"/>
    </location>
</feature>
<dbReference type="InterPro" id="IPR036259">
    <property type="entry name" value="MFS_trans_sf"/>
</dbReference>
<sequence>VCMAIMTSMQDKNGRWAKLPFFYGWIIVGAGAISGAFNLGSAGFATSTFLAVMQSDLGWSQTVIFGALSVRQLLGGLLGPIFGPLADHPWAPQVILPLGSIFLALSFILLRWVESPFEYYMVYGVLGALGVAAQGSGMWQTLAIKWFIRKRALALSWSNAGAASGPLIFPLFLTFLIGNMGWRDAWLWLGITTLIIVLPLSLMARTNPEAMDMLPDGNTPHPHPSSAISPTSPDSSVEEEYSFTRGEALRSRSFWILTLALALAVVGITGYQAHWIPYFQEKGFSLEVAASGVAVYGFFNISGRLIWGYLAGKYNVRAMMMMQGVLATVGVVFMLFIFNPVMMVAWGVFQGINLAGFFMLQSLATAEFFGRDHIGAIRGFMTPFANGTRALAPLLLGILHDWQGSYTIPFLLVVGTWVLAVLAAYAIRPPMKPMRRG</sequence>
<reference evidence="9" key="1">
    <citation type="submission" date="2018-05" db="EMBL/GenBank/DDBJ databases">
        <authorList>
            <person name="Lanie J.A."/>
            <person name="Ng W.-L."/>
            <person name="Kazmierczak K.M."/>
            <person name="Andrzejewski T.M."/>
            <person name="Davidsen T.M."/>
            <person name="Wayne K.J."/>
            <person name="Tettelin H."/>
            <person name="Glass J.I."/>
            <person name="Rusch D."/>
            <person name="Podicherti R."/>
            <person name="Tsui H.-C.T."/>
            <person name="Winkler M.E."/>
        </authorList>
    </citation>
    <scope>NUCLEOTIDE SEQUENCE</scope>
</reference>
<dbReference type="PANTHER" id="PTHR43385:SF1">
    <property type="entry name" value="RIBOFLAVIN TRANSPORTER RIBJ"/>
    <property type="match status" value="1"/>
</dbReference>
<dbReference type="CDD" id="cd17355">
    <property type="entry name" value="MFS_YcxA_like"/>
    <property type="match status" value="1"/>
</dbReference>
<feature type="domain" description="Major facilitator superfamily (MFS) profile" evidence="8">
    <location>
        <begin position="24"/>
        <end position="432"/>
    </location>
</feature>
<keyword evidence="5 7" id="KW-0472">Membrane</keyword>
<evidence type="ECO:0000256" key="1">
    <source>
        <dbReference type="ARBA" id="ARBA00004141"/>
    </source>
</evidence>
<keyword evidence="2" id="KW-0813">Transport</keyword>
<feature type="transmembrane region" description="Helical" evidence="7">
    <location>
        <begin position="160"/>
        <end position="179"/>
    </location>
</feature>
<name>A0A382D3D3_9ZZZZ</name>
<evidence type="ECO:0000256" key="5">
    <source>
        <dbReference type="ARBA" id="ARBA00023136"/>
    </source>
</evidence>
<feature type="non-terminal residue" evidence="9">
    <location>
        <position position="1"/>
    </location>
</feature>
<protein>
    <recommendedName>
        <fullName evidence="8">Major facilitator superfamily (MFS) profile domain-containing protein</fullName>
    </recommendedName>
</protein>
<evidence type="ECO:0000256" key="3">
    <source>
        <dbReference type="ARBA" id="ARBA00022692"/>
    </source>
</evidence>
<evidence type="ECO:0000256" key="2">
    <source>
        <dbReference type="ARBA" id="ARBA00022448"/>
    </source>
</evidence>
<dbReference type="InterPro" id="IPR052983">
    <property type="entry name" value="MFS_Riboflavin_Transporter"/>
</dbReference>
<feature type="transmembrane region" description="Helical" evidence="7">
    <location>
        <begin position="319"/>
        <end position="338"/>
    </location>
</feature>
<evidence type="ECO:0000256" key="4">
    <source>
        <dbReference type="ARBA" id="ARBA00022989"/>
    </source>
</evidence>
<dbReference type="GO" id="GO:0016020">
    <property type="term" value="C:membrane"/>
    <property type="evidence" value="ECO:0007669"/>
    <property type="project" value="UniProtKB-SubCell"/>
</dbReference>
<dbReference type="SUPFAM" id="SSF103473">
    <property type="entry name" value="MFS general substrate transporter"/>
    <property type="match status" value="1"/>
</dbReference>
<keyword evidence="3 7" id="KW-0812">Transmembrane</keyword>
<dbReference type="EMBL" id="UINC01037286">
    <property type="protein sequence ID" value="SVB32554.1"/>
    <property type="molecule type" value="Genomic_DNA"/>
</dbReference>